<dbReference type="InterPro" id="IPR000415">
    <property type="entry name" value="Nitroreductase-like"/>
</dbReference>
<evidence type="ECO:0000256" key="11">
    <source>
        <dbReference type="ARBA" id="ARBA00068702"/>
    </source>
</evidence>
<evidence type="ECO:0000256" key="10">
    <source>
        <dbReference type="ARBA" id="ARBA00066311"/>
    </source>
</evidence>
<dbReference type="SUPFAM" id="SSF55469">
    <property type="entry name" value="FMN-dependent nitroreductase-like"/>
    <property type="match status" value="1"/>
</dbReference>
<dbReference type="CDD" id="cd02145">
    <property type="entry name" value="BluB"/>
    <property type="match status" value="1"/>
</dbReference>
<keyword evidence="5" id="KW-0521">NADP</keyword>
<dbReference type="GO" id="GO:0000166">
    <property type="term" value="F:nucleotide binding"/>
    <property type="evidence" value="ECO:0007669"/>
    <property type="project" value="UniProtKB-KW"/>
</dbReference>
<dbReference type="AlphaFoldDB" id="T0B3P9"/>
<comment type="catalytic activity">
    <reaction evidence="8">
        <text>FMNH2 + O2 = dialurate + 5,6-dimethylbenzimidazole + D-erythrose 4-phosphate + H(+)</text>
        <dbReference type="Rhea" id="RHEA:27345"/>
        <dbReference type="ChEBI" id="CHEBI:15378"/>
        <dbReference type="ChEBI" id="CHEBI:15379"/>
        <dbReference type="ChEBI" id="CHEBI:15890"/>
        <dbReference type="ChEBI" id="CHEBI:16897"/>
        <dbReference type="ChEBI" id="CHEBI:57618"/>
        <dbReference type="ChEBI" id="CHEBI:140629"/>
        <dbReference type="EC" id="1.13.11.79"/>
    </reaction>
</comment>
<dbReference type="PANTHER" id="PTHR23026:SF90">
    <property type="entry name" value="IODOTYROSINE DEIODINASE 1"/>
    <property type="match status" value="1"/>
</dbReference>
<evidence type="ECO:0000256" key="9">
    <source>
        <dbReference type="ARBA" id="ARBA00061097"/>
    </source>
</evidence>
<dbReference type="Proteomes" id="UP000015455">
    <property type="component" value="Unassembled WGS sequence"/>
</dbReference>
<organism evidence="13 14">
    <name type="scientific">Thauera terpenica 58Eu</name>
    <dbReference type="NCBI Taxonomy" id="1348657"/>
    <lineage>
        <taxon>Bacteria</taxon>
        <taxon>Pseudomonadati</taxon>
        <taxon>Pseudomonadota</taxon>
        <taxon>Betaproteobacteria</taxon>
        <taxon>Rhodocyclales</taxon>
        <taxon>Zoogloeaceae</taxon>
        <taxon>Thauera</taxon>
    </lineage>
</organism>
<keyword evidence="4" id="KW-0547">Nucleotide-binding</keyword>
<evidence type="ECO:0000313" key="14">
    <source>
        <dbReference type="Proteomes" id="UP000015455"/>
    </source>
</evidence>
<dbReference type="FunFam" id="3.40.109.10:FF:000013">
    <property type="entry name" value="5,6-dimethylbenzimidazole synthase"/>
    <property type="match status" value="1"/>
</dbReference>
<dbReference type="PANTHER" id="PTHR23026">
    <property type="entry name" value="NADPH NITROREDUCTASE"/>
    <property type="match status" value="1"/>
</dbReference>
<reference evidence="13 14" key="1">
    <citation type="submission" date="2013-06" db="EMBL/GenBank/DDBJ databases">
        <title>Draft genome sequence of Thauera terpenica.</title>
        <authorList>
            <person name="Liu B."/>
            <person name="Frostegard A.H."/>
            <person name="Shapleigh J.P."/>
        </authorList>
    </citation>
    <scope>NUCLEOTIDE SEQUENCE [LARGE SCALE GENOMIC DNA]</scope>
    <source>
        <strain evidence="13 14">58Eu</strain>
    </source>
</reference>
<dbReference type="STRING" id="1348657.M622_01140"/>
<name>T0B3P9_9RHOO</name>
<dbReference type="Gene3D" id="3.40.109.10">
    <property type="entry name" value="NADH Oxidase"/>
    <property type="match status" value="1"/>
</dbReference>
<comment type="similarity">
    <text evidence="9">Belongs to the BluB family.</text>
</comment>
<sequence>MSSPTPAHCAPLHDDHARFQTDPQFGAAERDAVYRAIHTRRDVRGEFLPDPIPDEVLARVLTAAHHAPSVGFMQPWDFIVVRSREVRAKIHADFLAAHAEAEQMFDADKRATYRNLKLEGILESPVNICVTCDRSRHGPVVIGRTHIGAMDVYSAVCAVQNLWLAARAENLGVGWVSILHPPALRAALGIPQEIIPIAYLCIGYVRDFHARPELEAAGWIERMALPALLHFDGWQGAADEAGEGLLDAVRAQPSTLR</sequence>
<dbReference type="InterPro" id="IPR050627">
    <property type="entry name" value="Nitroreductase/BluB"/>
</dbReference>
<proteinExistence type="inferred from homology"/>
<dbReference type="InterPro" id="IPR029479">
    <property type="entry name" value="Nitroreductase"/>
</dbReference>
<evidence type="ECO:0000256" key="3">
    <source>
        <dbReference type="ARBA" id="ARBA00022643"/>
    </source>
</evidence>
<gene>
    <name evidence="13" type="ORF">M622_01140</name>
</gene>
<evidence type="ECO:0000256" key="5">
    <source>
        <dbReference type="ARBA" id="ARBA00022857"/>
    </source>
</evidence>
<keyword evidence="2" id="KW-0285">Flavoprotein</keyword>
<keyword evidence="3" id="KW-0288">FMN</keyword>
<dbReference type="OrthoDB" id="9773807at2"/>
<feature type="domain" description="Nitroreductase" evidence="12">
    <location>
        <begin position="37"/>
        <end position="204"/>
    </location>
</feature>
<dbReference type="PATRIC" id="fig|1348657.5.peg.228"/>
<evidence type="ECO:0000256" key="1">
    <source>
        <dbReference type="ARBA" id="ARBA00011823"/>
    </source>
</evidence>
<dbReference type="eggNOG" id="COG0778">
    <property type="taxonomic scope" value="Bacteria"/>
</dbReference>
<evidence type="ECO:0000256" key="2">
    <source>
        <dbReference type="ARBA" id="ARBA00022630"/>
    </source>
</evidence>
<keyword evidence="14" id="KW-1185">Reference proteome</keyword>
<evidence type="ECO:0000256" key="8">
    <source>
        <dbReference type="ARBA" id="ARBA00051314"/>
    </source>
</evidence>
<evidence type="ECO:0000313" key="13">
    <source>
        <dbReference type="EMBL" id="EPZ17403.1"/>
    </source>
</evidence>
<comment type="caution">
    <text evidence="13">The sequence shown here is derived from an EMBL/GenBank/DDBJ whole genome shotgun (WGS) entry which is preliminary data.</text>
</comment>
<accession>T0B3P9</accession>
<evidence type="ECO:0000259" key="12">
    <source>
        <dbReference type="Pfam" id="PF00881"/>
    </source>
</evidence>
<dbReference type="InterPro" id="IPR012825">
    <property type="entry name" value="BluB"/>
</dbReference>
<dbReference type="EC" id="1.13.11.79" evidence="10"/>
<comment type="subunit">
    <text evidence="1">Homooctamer.</text>
</comment>
<dbReference type="GO" id="GO:0009236">
    <property type="term" value="P:cobalamin biosynthetic process"/>
    <property type="evidence" value="ECO:0007669"/>
    <property type="project" value="UniProtKB-ARBA"/>
</dbReference>
<evidence type="ECO:0000256" key="6">
    <source>
        <dbReference type="ARBA" id="ARBA00023002"/>
    </source>
</evidence>
<dbReference type="RefSeq" id="WP_021247690.1">
    <property type="nucleotide sequence ID" value="NZ_ATJV01000001.1"/>
</dbReference>
<keyword evidence="6" id="KW-0560">Oxidoreductase</keyword>
<dbReference type="Pfam" id="PF00881">
    <property type="entry name" value="Nitroreductase"/>
    <property type="match status" value="1"/>
</dbReference>
<dbReference type="EMBL" id="ATJV01000001">
    <property type="protein sequence ID" value="EPZ17403.1"/>
    <property type="molecule type" value="Genomic_DNA"/>
</dbReference>
<evidence type="ECO:0000256" key="4">
    <source>
        <dbReference type="ARBA" id="ARBA00022741"/>
    </source>
</evidence>
<evidence type="ECO:0000256" key="7">
    <source>
        <dbReference type="ARBA" id="ARBA00023027"/>
    </source>
</evidence>
<dbReference type="GO" id="GO:0102919">
    <property type="term" value="F:5,6-dimethylbenzimidazole synthase activity"/>
    <property type="evidence" value="ECO:0007669"/>
    <property type="project" value="UniProtKB-EC"/>
</dbReference>
<dbReference type="NCBIfam" id="TIGR02476">
    <property type="entry name" value="BluB"/>
    <property type="match status" value="1"/>
</dbReference>
<protein>
    <recommendedName>
        <fullName evidence="11">5,6-dimethylbenzimidazole synthase</fullName>
        <ecNumber evidence="10">1.13.11.79</ecNumber>
    </recommendedName>
</protein>
<keyword evidence="7" id="KW-0520">NAD</keyword>